<dbReference type="RefSeq" id="WP_090598926.1">
    <property type="nucleotide sequence ID" value="NZ_FNCS01000020.1"/>
</dbReference>
<dbReference type="Proteomes" id="UP000199495">
    <property type="component" value="Unassembled WGS sequence"/>
</dbReference>
<protein>
    <submittedName>
        <fullName evidence="1">Uncharacterized protein</fullName>
    </submittedName>
</protein>
<dbReference type="AlphaFoldDB" id="A0A1G7ZHX6"/>
<accession>A0A1G7ZHX6</accession>
<dbReference type="STRING" id="440168.SAMN04487974_12022"/>
<dbReference type="EMBL" id="FNCS01000020">
    <property type="protein sequence ID" value="SDH08177.1"/>
    <property type="molecule type" value="Genomic_DNA"/>
</dbReference>
<evidence type="ECO:0000313" key="2">
    <source>
        <dbReference type="Proteomes" id="UP000199495"/>
    </source>
</evidence>
<keyword evidence="2" id="KW-1185">Reference proteome</keyword>
<name>A0A1G7ZHX6_9HYPH</name>
<gene>
    <name evidence="1" type="ORF">SAMN04487974_12022</name>
</gene>
<proteinExistence type="predicted"/>
<reference evidence="1 2" key="1">
    <citation type="submission" date="2016-10" db="EMBL/GenBank/DDBJ databases">
        <authorList>
            <person name="de Groot N.N."/>
        </authorList>
    </citation>
    <scope>NUCLEOTIDE SEQUENCE [LARGE SCALE GENOMIC DNA]</scope>
    <source>
        <strain evidence="1 2">CGMCC 1.10267</strain>
    </source>
</reference>
<dbReference type="OrthoDB" id="290218at2"/>
<organism evidence="1 2">
    <name type="scientific">Pelagibacterium luteolum</name>
    <dbReference type="NCBI Taxonomy" id="440168"/>
    <lineage>
        <taxon>Bacteria</taxon>
        <taxon>Pseudomonadati</taxon>
        <taxon>Pseudomonadota</taxon>
        <taxon>Alphaproteobacteria</taxon>
        <taxon>Hyphomicrobiales</taxon>
        <taxon>Devosiaceae</taxon>
        <taxon>Pelagibacterium</taxon>
    </lineage>
</organism>
<evidence type="ECO:0000313" key="1">
    <source>
        <dbReference type="EMBL" id="SDH08177.1"/>
    </source>
</evidence>
<sequence length="89" mass="9947">MEQCGTCKFWRIRSDEAAGKGGGYCVRFPPFAPAAFNVWMTSSGQTGEVTASSSHLNDAWPNVHIQSWCGEYQQALEAEQPSNEKWIEF</sequence>